<protein>
    <submittedName>
        <fullName evidence="2">Uncharacterized protein</fullName>
    </submittedName>
</protein>
<organism evidence="2 3">
    <name type="scientific">Vibrio rotiferianus</name>
    <dbReference type="NCBI Taxonomy" id="190895"/>
    <lineage>
        <taxon>Bacteria</taxon>
        <taxon>Pseudomonadati</taxon>
        <taxon>Pseudomonadota</taxon>
        <taxon>Gammaproteobacteria</taxon>
        <taxon>Vibrionales</taxon>
        <taxon>Vibrionaceae</taxon>
        <taxon>Vibrio</taxon>
    </lineage>
</organism>
<dbReference type="RefSeq" id="WP_171358278.1">
    <property type="nucleotide sequence ID" value="NZ_VTYN01000014.1"/>
</dbReference>
<dbReference type="EMBL" id="VTYN01000014">
    <property type="protein sequence ID" value="NOH49199.1"/>
    <property type="molecule type" value="Genomic_DNA"/>
</dbReference>
<dbReference type="AlphaFoldDB" id="A0A7Y3Z9X0"/>
<evidence type="ECO:0000313" key="2">
    <source>
        <dbReference type="EMBL" id="NOH49199.1"/>
    </source>
</evidence>
<comment type="caution">
    <text evidence="2">The sequence shown here is derived from an EMBL/GenBank/DDBJ whole genome shotgun (WGS) entry which is preliminary data.</text>
</comment>
<evidence type="ECO:0000256" key="1">
    <source>
        <dbReference type="SAM" id="SignalP"/>
    </source>
</evidence>
<evidence type="ECO:0000313" key="3">
    <source>
        <dbReference type="Proteomes" id="UP000572072"/>
    </source>
</evidence>
<gene>
    <name evidence="2" type="ORF">F0262_14170</name>
</gene>
<sequence>MKPYRFALLALGSLNLFSPTTWAGTAVVLPGLHEQGVDLQDAPLSADDVIEWEINNADIVFGAYPNKADNERVQAIGYMYNQKLELNAGWVENDIRNEAELDGIDYEDYFLHFAEDTIIAEVDSSHGENTLLNRKPMIVGYTASADHAGFWLYQQPPWDADVFGQANNGGALYIYHSEKFDRLTFKFSQFAQGGSFTIEYPSAIDSFGQVTEWKSFAIKKDKTENMTKNQTVNWSVPSDWVRATTHDGSGQTYGGGQYFGSTFLRDGGRLYVAKITWHDENIENRPRLKEIKLKNSFQTVKLTDAPTATPEGQTIQRWRKIRGFDKSADLNQDNYLSWNEYKNRSNKNATARFRWESRVIPFGRMWNQTSSWALTNLGNPDFANAMHHYYQAEWAKQGLNGAYNDDTNKLLGANQFYVYSGGTVDELGLVAGSQAADDAYKAQFSAFLNKLATLDAEALIGLNIGTANLFGRNGQNHLVEAGSLYLREHYLFPSTGFSGYAGLAKFWDNSALAKAGQKVIYQATTRYGRVQYFGNTEDNWKQDQYSALAAFYLNHHPDGSYLNHHPDGSYFNQWNNGYLYGSNNTTGDNFWKAGVPKNIAYQPSALLAIDLGEPANQLPEDAEAIPLMMSTSTPYPADYTVIGDSSMNEVVHADLPDGITYVSPTFTYFAYRSENNVVAQGPAEMVLAREFSKGRVLYRTDFFGKNVDYFTAPKITVTLEKPMRPVDKDGYVGDYVSDIHIGGYEGLFLLY</sequence>
<keyword evidence="1" id="KW-0732">Signal</keyword>
<dbReference type="Proteomes" id="UP000572072">
    <property type="component" value="Unassembled WGS sequence"/>
</dbReference>
<feature type="chain" id="PRO_5031257542" evidence="1">
    <location>
        <begin position="24"/>
        <end position="751"/>
    </location>
</feature>
<name>A0A7Y3Z9X0_9VIBR</name>
<accession>A0A7Y3Z9X0</accession>
<feature type="signal peptide" evidence="1">
    <location>
        <begin position="1"/>
        <end position="23"/>
    </location>
</feature>
<reference evidence="2 3" key="1">
    <citation type="submission" date="2019-08" db="EMBL/GenBank/DDBJ databases">
        <title>Draft genome sequencing and comparative genomics of hatchery-associated Vibrios.</title>
        <authorList>
            <person name="Kehlet-Delgado H."/>
            <person name="Mueller R.S."/>
        </authorList>
    </citation>
    <scope>NUCLEOTIDE SEQUENCE [LARGE SCALE GENOMIC DNA]</scope>
    <source>
        <strain evidence="2 3">00-78-3</strain>
    </source>
</reference>
<proteinExistence type="predicted"/>